<evidence type="ECO:0000259" key="12">
    <source>
        <dbReference type="Pfam" id="PF01447"/>
    </source>
</evidence>
<keyword evidence="9" id="KW-0865">Zymogen</keyword>
<feature type="active site" description="Proton donor" evidence="10">
    <location>
        <position position="482"/>
    </location>
</feature>
<gene>
    <name evidence="16" type="ORF">AHA02nite_17480</name>
</gene>
<keyword evidence="7 11" id="KW-0862">Zinc</keyword>
<keyword evidence="17" id="KW-1185">Reference proteome</keyword>
<comment type="caution">
    <text evidence="16">The sequence shown here is derived from an EMBL/GenBank/DDBJ whole genome shotgun (WGS) entry which is preliminary data.</text>
</comment>
<dbReference type="GO" id="GO:0004222">
    <property type="term" value="F:metalloendopeptidase activity"/>
    <property type="evidence" value="ECO:0007669"/>
    <property type="project" value="UniProtKB-UniRule"/>
</dbReference>
<dbReference type="InterPro" id="IPR027268">
    <property type="entry name" value="Peptidase_M4/M1_CTD_sf"/>
</dbReference>
<evidence type="ECO:0000256" key="10">
    <source>
        <dbReference type="PIRSR" id="PIRSR623612-1"/>
    </source>
</evidence>
<dbReference type="EC" id="3.4.24.-" evidence="11"/>
<feature type="domain" description="PepSY" evidence="14">
    <location>
        <begin position="154"/>
        <end position="222"/>
    </location>
</feature>
<evidence type="ECO:0000313" key="16">
    <source>
        <dbReference type="EMBL" id="GEN45972.1"/>
    </source>
</evidence>
<dbReference type="Gene3D" id="1.10.390.10">
    <property type="entry name" value="Neutral Protease Domain 2"/>
    <property type="match status" value="1"/>
</dbReference>
<evidence type="ECO:0000259" key="13">
    <source>
        <dbReference type="Pfam" id="PF02868"/>
    </source>
</evidence>
<comment type="function">
    <text evidence="11">Extracellular zinc metalloprotease.</text>
</comment>
<keyword evidence="5 11" id="KW-0732">Signal</keyword>
<keyword evidence="6 11" id="KW-0378">Hydrolase</keyword>
<evidence type="ECO:0000259" key="14">
    <source>
        <dbReference type="Pfam" id="PF03413"/>
    </source>
</evidence>
<dbReference type="Proteomes" id="UP000321440">
    <property type="component" value="Unassembled WGS sequence"/>
</dbReference>
<comment type="cofactor">
    <cofactor evidence="1 11">
        <name>Zn(2+)</name>
        <dbReference type="ChEBI" id="CHEBI:29105"/>
    </cofactor>
</comment>
<dbReference type="Pfam" id="PF02868">
    <property type="entry name" value="Peptidase_M4_C"/>
    <property type="match status" value="1"/>
</dbReference>
<dbReference type="PRINTS" id="PR00730">
    <property type="entry name" value="THERMOLYSIN"/>
</dbReference>
<dbReference type="SUPFAM" id="SSF55486">
    <property type="entry name" value="Metalloproteases ('zincins'), catalytic domain"/>
    <property type="match status" value="1"/>
</dbReference>
<dbReference type="GO" id="GO:0046872">
    <property type="term" value="F:metal ion binding"/>
    <property type="evidence" value="ECO:0007669"/>
    <property type="project" value="UniProtKB-UniRule"/>
</dbReference>
<evidence type="ECO:0000256" key="3">
    <source>
        <dbReference type="ARBA" id="ARBA00022670"/>
    </source>
</evidence>
<reference evidence="16 17" key="1">
    <citation type="submission" date="2019-07" db="EMBL/GenBank/DDBJ databases">
        <title>Whole genome shotgun sequence of Alkalibacillus haloalkaliphilus NBRC 103110.</title>
        <authorList>
            <person name="Hosoyama A."/>
            <person name="Uohara A."/>
            <person name="Ohji S."/>
            <person name="Ichikawa N."/>
        </authorList>
    </citation>
    <scope>NUCLEOTIDE SEQUENCE [LARGE SCALE GENOMIC DNA]</scope>
    <source>
        <strain evidence="16 17">NBRC 103110</strain>
    </source>
</reference>
<evidence type="ECO:0000259" key="15">
    <source>
        <dbReference type="Pfam" id="PF07504"/>
    </source>
</evidence>
<dbReference type="InterPro" id="IPR001570">
    <property type="entry name" value="Peptidase_M4_C_domain"/>
</dbReference>
<feature type="signal peptide" evidence="11">
    <location>
        <begin position="1"/>
        <end position="28"/>
    </location>
</feature>
<dbReference type="GO" id="GO:0005576">
    <property type="term" value="C:extracellular region"/>
    <property type="evidence" value="ECO:0007669"/>
    <property type="project" value="UniProtKB-SubCell"/>
</dbReference>
<dbReference type="Pfam" id="PF03413">
    <property type="entry name" value="PepSY"/>
    <property type="match status" value="1"/>
</dbReference>
<dbReference type="PANTHER" id="PTHR33794">
    <property type="entry name" value="BACILLOLYSIN"/>
    <property type="match status" value="1"/>
</dbReference>
<feature type="active site" evidence="10">
    <location>
        <position position="380"/>
    </location>
</feature>
<dbReference type="InterPro" id="IPR025711">
    <property type="entry name" value="PepSY"/>
</dbReference>
<dbReference type="PANTHER" id="PTHR33794:SF1">
    <property type="entry name" value="BACILLOLYSIN"/>
    <property type="match status" value="1"/>
</dbReference>
<evidence type="ECO:0000256" key="9">
    <source>
        <dbReference type="ARBA" id="ARBA00023145"/>
    </source>
</evidence>
<proteinExistence type="inferred from homology"/>
<sequence>MKKMRKTTSIVLASTLLFGGFHTSYALMEDGDVQVPSTVAQQKVKELPDHVPIFVQEKHAERFGSSDVNSAKAYLGTKKSEHGIQQVEENLKAKEVQEDELGMTHVRFAQEKDGVPVEGAEIIVHFNDENEVTSMNGHISDDSFLDGFETEPSLSEEEAIELAKSSVGAPDDLTYEPESELVIYPFGEDHYLTHKVNVNFMSGEPGNWYVYVDAHDGQVVDQFNALHPVEEYEDAMEGHKGVGTGVHGEHRDELHMSRVKPDKGGTMFMLADHSHEGLEGIYTYDYNTGELAENNSASFKDEYHHPAVDAHYNSEVVYEYYKDEHDRNSLDDDGMAIISYVNYGTDFNNAFWNGRHMTYGNGDGDFMVPLSAGLDVAAHEMTHGVITNTANLVYRNQPGALNEAYADIFGAIIDDENWEIGEDIMGPGAIADGRTALRSLSDPSKFPVNEAYIPYGNGDGLYPSHMDEYYDLPLHLDNGGVHINSSIINHAAYLTAQEIGRDALGQIYYRALVHYLTPYSDFQEARQVLIQSAIDLYGEGSEEALATASGFDQVGIYE</sequence>
<keyword evidence="8 11" id="KW-0482">Metalloprotease</keyword>
<evidence type="ECO:0000256" key="8">
    <source>
        <dbReference type="ARBA" id="ARBA00023049"/>
    </source>
</evidence>
<comment type="subcellular location">
    <subcellularLocation>
        <location evidence="11">Secreted</location>
    </subcellularLocation>
</comment>
<dbReference type="InterPro" id="IPR013856">
    <property type="entry name" value="Peptidase_M4_domain"/>
</dbReference>
<feature type="domain" description="Peptidase M4" evidence="12">
    <location>
        <begin position="262"/>
        <end position="386"/>
    </location>
</feature>
<protein>
    <recommendedName>
        <fullName evidence="11">Neutral metalloproteinase</fullName>
        <ecNumber evidence="11">3.4.24.-</ecNumber>
    </recommendedName>
</protein>
<accession>A0A511W9G4</accession>
<dbReference type="Pfam" id="PF01447">
    <property type="entry name" value="Peptidase_M4"/>
    <property type="match status" value="1"/>
</dbReference>
<dbReference type="Pfam" id="PF07504">
    <property type="entry name" value="FTP"/>
    <property type="match status" value="1"/>
</dbReference>
<dbReference type="Gene3D" id="3.10.450.40">
    <property type="match status" value="1"/>
</dbReference>
<evidence type="ECO:0000256" key="6">
    <source>
        <dbReference type="ARBA" id="ARBA00022801"/>
    </source>
</evidence>
<dbReference type="InterPro" id="IPR011096">
    <property type="entry name" value="FTP_domain"/>
</dbReference>
<evidence type="ECO:0000256" key="5">
    <source>
        <dbReference type="ARBA" id="ARBA00022729"/>
    </source>
</evidence>
<dbReference type="RefSeq" id="WP_246118838.1">
    <property type="nucleotide sequence ID" value="NZ_BJYA01000012.1"/>
</dbReference>
<feature type="domain" description="FTP" evidence="15">
    <location>
        <begin position="90"/>
        <end position="138"/>
    </location>
</feature>
<dbReference type="CDD" id="cd09597">
    <property type="entry name" value="M4_TLP"/>
    <property type="match status" value="1"/>
</dbReference>
<dbReference type="EMBL" id="BJYA01000012">
    <property type="protein sequence ID" value="GEN45972.1"/>
    <property type="molecule type" value="Genomic_DNA"/>
</dbReference>
<evidence type="ECO:0000313" key="17">
    <source>
        <dbReference type="Proteomes" id="UP000321440"/>
    </source>
</evidence>
<evidence type="ECO:0000256" key="2">
    <source>
        <dbReference type="ARBA" id="ARBA00009388"/>
    </source>
</evidence>
<feature type="chain" id="PRO_5039746288" description="Neutral metalloproteinase" evidence="11">
    <location>
        <begin position="29"/>
        <end position="558"/>
    </location>
</feature>
<dbReference type="GO" id="GO:0006508">
    <property type="term" value="P:proteolysis"/>
    <property type="evidence" value="ECO:0007669"/>
    <property type="project" value="UniProtKB-KW"/>
</dbReference>
<feature type="domain" description="Peptidase M4 C-terminal" evidence="13">
    <location>
        <begin position="390"/>
        <end position="556"/>
    </location>
</feature>
<evidence type="ECO:0000256" key="7">
    <source>
        <dbReference type="ARBA" id="ARBA00022833"/>
    </source>
</evidence>
<dbReference type="InterPro" id="IPR023612">
    <property type="entry name" value="Peptidase_M4"/>
</dbReference>
<name>A0A511W9G4_9BACI</name>
<comment type="similarity">
    <text evidence="2 11">Belongs to the peptidase M4 family.</text>
</comment>
<dbReference type="InterPro" id="IPR050728">
    <property type="entry name" value="Zinc_Metalloprotease_M4"/>
</dbReference>
<dbReference type="AlphaFoldDB" id="A0A511W9G4"/>
<keyword evidence="11" id="KW-0964">Secreted</keyword>
<evidence type="ECO:0000256" key="4">
    <source>
        <dbReference type="ARBA" id="ARBA00022723"/>
    </source>
</evidence>
<organism evidence="16 17">
    <name type="scientific">Alkalibacillus haloalkaliphilus</name>
    <dbReference type="NCBI Taxonomy" id="94136"/>
    <lineage>
        <taxon>Bacteria</taxon>
        <taxon>Bacillati</taxon>
        <taxon>Bacillota</taxon>
        <taxon>Bacilli</taxon>
        <taxon>Bacillales</taxon>
        <taxon>Bacillaceae</taxon>
        <taxon>Alkalibacillus</taxon>
    </lineage>
</organism>
<dbReference type="Gene3D" id="3.10.170.10">
    <property type="match status" value="1"/>
</dbReference>
<evidence type="ECO:0000256" key="1">
    <source>
        <dbReference type="ARBA" id="ARBA00001947"/>
    </source>
</evidence>
<keyword evidence="4" id="KW-0479">Metal-binding</keyword>
<dbReference type="Gene3D" id="3.10.450.490">
    <property type="match status" value="1"/>
</dbReference>
<evidence type="ECO:0000256" key="11">
    <source>
        <dbReference type="RuleBase" id="RU366073"/>
    </source>
</evidence>
<keyword evidence="3 11" id="KW-0645">Protease</keyword>